<organism evidence="5">
    <name type="scientific">Rhodococcus sp. D-6</name>
    <dbReference type="NCBI Taxonomy" id="1387842"/>
    <lineage>
        <taxon>Bacteria</taxon>
        <taxon>Bacillati</taxon>
        <taxon>Actinomycetota</taxon>
        <taxon>Actinomycetes</taxon>
        <taxon>Mycobacteriales</taxon>
        <taxon>Nocardiaceae</taxon>
        <taxon>Rhodococcus</taxon>
    </lineage>
</organism>
<evidence type="ECO:0000313" key="5">
    <source>
        <dbReference type="EMBL" id="XBW04288.1"/>
    </source>
</evidence>
<dbReference type="InterPro" id="IPR036388">
    <property type="entry name" value="WH-like_DNA-bd_sf"/>
</dbReference>
<dbReference type="GO" id="GO:0003677">
    <property type="term" value="F:DNA binding"/>
    <property type="evidence" value="ECO:0007669"/>
    <property type="project" value="UniProtKB-KW"/>
</dbReference>
<dbReference type="InterPro" id="IPR011991">
    <property type="entry name" value="ArsR-like_HTH"/>
</dbReference>
<dbReference type="KEGG" id="rhox:RBB84_24245"/>
<keyword evidence="3" id="KW-0804">Transcription</keyword>
<dbReference type="EMBL" id="CP132970">
    <property type="protein sequence ID" value="XBW04288.1"/>
    <property type="molecule type" value="Genomic_DNA"/>
</dbReference>
<proteinExistence type="predicted"/>
<dbReference type="CDD" id="cd00090">
    <property type="entry name" value="HTH_ARSR"/>
    <property type="match status" value="1"/>
</dbReference>
<sequence length="171" mass="17996">MSDGDVNDEYEARLADLERRVRILEGDATRRGAGDGPGGTGPVADVAGSTGSVTYGGFVSLHGNVRWNIEYDAGASLALDPVPVAAVLDALGNPARLAIVRTLLRGPATATELQEATDLTSTGRLYHHLRALSAARVVEQGSRNRYRIAPEKVVPLLVLTVAAADVGEQLR</sequence>
<dbReference type="SMART" id="SM00418">
    <property type="entry name" value="HTH_ARSR"/>
    <property type="match status" value="1"/>
</dbReference>
<dbReference type="Gene3D" id="1.10.10.10">
    <property type="entry name" value="Winged helix-like DNA-binding domain superfamily/Winged helix DNA-binding domain"/>
    <property type="match status" value="1"/>
</dbReference>
<evidence type="ECO:0000256" key="2">
    <source>
        <dbReference type="ARBA" id="ARBA00023125"/>
    </source>
</evidence>
<protein>
    <submittedName>
        <fullName evidence="5">Metalloregulator ArsR/SmtB family transcription factor</fullName>
    </submittedName>
</protein>
<dbReference type="InterPro" id="IPR036390">
    <property type="entry name" value="WH_DNA-bd_sf"/>
</dbReference>
<dbReference type="PANTHER" id="PTHR33154">
    <property type="entry name" value="TRANSCRIPTIONAL REGULATOR, ARSR FAMILY"/>
    <property type="match status" value="1"/>
</dbReference>
<gene>
    <name evidence="5" type="ORF">RBB84_24245</name>
</gene>
<dbReference type="InterPro" id="IPR001845">
    <property type="entry name" value="HTH_ArsR_DNA-bd_dom"/>
</dbReference>
<dbReference type="AlphaFoldDB" id="A0AAU7UWY8"/>
<evidence type="ECO:0000256" key="1">
    <source>
        <dbReference type="ARBA" id="ARBA00023015"/>
    </source>
</evidence>
<keyword evidence="1" id="KW-0805">Transcription regulation</keyword>
<dbReference type="InterPro" id="IPR051081">
    <property type="entry name" value="HTH_MetalResp_TranReg"/>
</dbReference>
<feature type="domain" description="HTH arsR-type" evidence="4">
    <location>
        <begin position="86"/>
        <end position="162"/>
    </location>
</feature>
<evidence type="ECO:0000259" key="4">
    <source>
        <dbReference type="SMART" id="SM00418"/>
    </source>
</evidence>
<dbReference type="GO" id="GO:0003700">
    <property type="term" value="F:DNA-binding transcription factor activity"/>
    <property type="evidence" value="ECO:0007669"/>
    <property type="project" value="InterPro"/>
</dbReference>
<evidence type="ECO:0000256" key="3">
    <source>
        <dbReference type="ARBA" id="ARBA00023163"/>
    </source>
</evidence>
<keyword evidence="2" id="KW-0238">DNA-binding</keyword>
<dbReference type="RefSeq" id="WP_231412891.1">
    <property type="nucleotide sequence ID" value="NZ_CP132970.1"/>
</dbReference>
<dbReference type="Pfam" id="PF12840">
    <property type="entry name" value="HTH_20"/>
    <property type="match status" value="1"/>
</dbReference>
<dbReference type="SUPFAM" id="SSF46785">
    <property type="entry name" value="Winged helix' DNA-binding domain"/>
    <property type="match status" value="1"/>
</dbReference>
<name>A0AAU7UWY8_9NOCA</name>
<dbReference type="PANTHER" id="PTHR33154:SF18">
    <property type="entry name" value="ARSENICAL RESISTANCE OPERON REPRESSOR"/>
    <property type="match status" value="1"/>
</dbReference>
<accession>A0AAU7UWY8</accession>
<reference evidence="5" key="1">
    <citation type="submission" date="2023-08" db="EMBL/GenBank/DDBJ databases">
        <title>The novel hydrolase IpcH responsible for the initial isoprocarb degradation step in Rhodococcus sp. D-6.</title>
        <authorList>
            <person name="Zhu Q."/>
        </authorList>
    </citation>
    <scope>NUCLEOTIDE SEQUENCE</scope>
    <source>
        <strain evidence="5">D-6</strain>
    </source>
</reference>